<evidence type="ECO:0000313" key="2">
    <source>
        <dbReference type="EMBL" id="NEI71167.1"/>
    </source>
</evidence>
<name>A0A6L9UAM2_9HYPH</name>
<reference evidence="2 3" key="1">
    <citation type="submission" date="2019-12" db="EMBL/GenBank/DDBJ databases">
        <title>Rhizobium genotypes associated with high levels of biological nitrogen fixation by grain legumes in a temperate-maritime cropping system.</title>
        <authorList>
            <person name="Maluk M."/>
            <person name="Francesc Ferrando Molina F."/>
            <person name="Lopez Del Egido L."/>
            <person name="Lafos M."/>
            <person name="Langarica-Fuentes A."/>
            <person name="Gebre Yohannes G."/>
            <person name="Young M.W."/>
            <person name="Martin P."/>
            <person name="Gantlett R."/>
            <person name="Kenicer G."/>
            <person name="Hawes C."/>
            <person name="Begg G.S."/>
            <person name="Quilliam R.S."/>
            <person name="Squire G.R."/>
            <person name="Poole P.S."/>
            <person name="Young P.W."/>
            <person name="Iannetta P.M."/>
            <person name="James E.K."/>
        </authorList>
    </citation>
    <scope>NUCLEOTIDE SEQUENCE [LARGE SCALE GENOMIC DNA]</scope>
    <source>
        <strain evidence="2 3">JHI1118</strain>
    </source>
</reference>
<protein>
    <submittedName>
        <fullName evidence="2">Uncharacterized protein</fullName>
    </submittedName>
</protein>
<accession>A0A6L9UAM2</accession>
<keyword evidence="1" id="KW-1133">Transmembrane helix</keyword>
<keyword evidence="1" id="KW-0812">Transmembrane</keyword>
<evidence type="ECO:0000256" key="1">
    <source>
        <dbReference type="SAM" id="Phobius"/>
    </source>
</evidence>
<proteinExistence type="predicted"/>
<comment type="caution">
    <text evidence="2">The sequence shown here is derived from an EMBL/GenBank/DDBJ whole genome shotgun (WGS) entry which is preliminary data.</text>
</comment>
<dbReference type="AlphaFoldDB" id="A0A6L9UAM2"/>
<organism evidence="2 3">
    <name type="scientific">Rhizobium lusitanum</name>
    <dbReference type="NCBI Taxonomy" id="293958"/>
    <lineage>
        <taxon>Bacteria</taxon>
        <taxon>Pseudomonadati</taxon>
        <taxon>Pseudomonadota</taxon>
        <taxon>Alphaproteobacteria</taxon>
        <taxon>Hyphomicrobiales</taxon>
        <taxon>Rhizobiaceae</taxon>
        <taxon>Rhizobium/Agrobacterium group</taxon>
        <taxon>Rhizobium</taxon>
    </lineage>
</organism>
<keyword evidence="1" id="KW-0472">Membrane</keyword>
<feature type="transmembrane region" description="Helical" evidence="1">
    <location>
        <begin position="33"/>
        <end position="54"/>
    </location>
</feature>
<dbReference type="Proteomes" id="UP000483035">
    <property type="component" value="Unassembled WGS sequence"/>
</dbReference>
<evidence type="ECO:0000313" key="3">
    <source>
        <dbReference type="Proteomes" id="UP000483035"/>
    </source>
</evidence>
<dbReference type="EMBL" id="WUEY01000006">
    <property type="protein sequence ID" value="NEI71167.1"/>
    <property type="molecule type" value="Genomic_DNA"/>
</dbReference>
<gene>
    <name evidence="2" type="ORF">GR212_16430</name>
</gene>
<dbReference type="RefSeq" id="WP_163987636.1">
    <property type="nucleotide sequence ID" value="NZ_WUEY01000006.1"/>
</dbReference>
<sequence>MAEKIYLLLAIFGGGMLLFPTLGAFLEVFTFGAAILLPILWLYATVALPAYAVWRMTRRTRLAGVIGIASMIALATLPGQLADGELQRTLDGYLADDMRLDLQQKPTSIQFIVDSGYDGYGLAPWERAPCKVVCQRLLLTGSVQSITVRRDQRLGSPTVVTYRVQQLSSCPEIFTSRTPVLPSTRKAIAENKCITPTNGEAMHDGVSVEEKEIERWSVPRFSLIGIDYVQRLRISKVEAGHETLLVQKTMVRAGKAMTPFWVYVYWGFMTSVKGVAVAQVDEVYNQYRLLDELAKIKGIDVDTRYCGDPRPYDPSPTEILFSQETSDSHCITMLPQAGILKQKELPVS</sequence>
<feature type="transmembrane region" description="Helical" evidence="1">
    <location>
        <begin position="61"/>
        <end position="81"/>
    </location>
</feature>